<evidence type="ECO:0000256" key="2">
    <source>
        <dbReference type="SAM" id="MobiDB-lite"/>
    </source>
</evidence>
<evidence type="ECO:0000313" key="5">
    <source>
        <dbReference type="EMBL" id="GAA4753984.1"/>
    </source>
</evidence>
<dbReference type="PANTHER" id="PTHR33392:SF6">
    <property type="entry name" value="POLYISOPRENYL-TEICHOIC ACID--PEPTIDOGLYCAN TEICHOIC ACID TRANSFERASE TAGU"/>
    <property type="match status" value="1"/>
</dbReference>
<evidence type="ECO:0000313" key="6">
    <source>
        <dbReference type="Proteomes" id="UP001500121"/>
    </source>
</evidence>
<keyword evidence="3" id="KW-0812">Transmembrane</keyword>
<proteinExistence type="inferred from homology"/>
<comment type="similarity">
    <text evidence="1">Belongs to the LytR/CpsA/Psr (LCP) family.</text>
</comment>
<dbReference type="Gene3D" id="3.40.630.190">
    <property type="entry name" value="LCP protein"/>
    <property type="match status" value="1"/>
</dbReference>
<dbReference type="InterPro" id="IPR050922">
    <property type="entry name" value="LytR/CpsA/Psr_CW_biosynth"/>
</dbReference>
<gene>
    <name evidence="5" type="ORF">GCM10025783_28650</name>
</gene>
<reference evidence="6" key="1">
    <citation type="journal article" date="2019" name="Int. J. Syst. Evol. Microbiol.">
        <title>The Global Catalogue of Microorganisms (GCM) 10K type strain sequencing project: providing services to taxonomists for standard genome sequencing and annotation.</title>
        <authorList>
            <consortium name="The Broad Institute Genomics Platform"/>
            <consortium name="The Broad Institute Genome Sequencing Center for Infectious Disease"/>
            <person name="Wu L."/>
            <person name="Ma J."/>
        </authorList>
    </citation>
    <scope>NUCLEOTIDE SEQUENCE [LARGE SCALE GENOMIC DNA]</scope>
    <source>
        <strain evidence="6">JCM 19015</strain>
    </source>
</reference>
<feature type="transmembrane region" description="Helical" evidence="3">
    <location>
        <begin position="130"/>
        <end position="151"/>
    </location>
</feature>
<organism evidence="5 6">
    <name type="scientific">Amnibacterium soli</name>
    <dbReference type="NCBI Taxonomy" id="1282736"/>
    <lineage>
        <taxon>Bacteria</taxon>
        <taxon>Bacillati</taxon>
        <taxon>Actinomycetota</taxon>
        <taxon>Actinomycetes</taxon>
        <taxon>Micrococcales</taxon>
        <taxon>Microbacteriaceae</taxon>
        <taxon>Amnibacterium</taxon>
    </lineage>
</organism>
<feature type="transmembrane region" description="Helical" evidence="3">
    <location>
        <begin position="57"/>
        <end position="78"/>
    </location>
</feature>
<feature type="transmembrane region" description="Helical" evidence="3">
    <location>
        <begin position="90"/>
        <end position="110"/>
    </location>
</feature>
<keyword evidence="6" id="KW-1185">Reference proteome</keyword>
<keyword evidence="3" id="KW-0472">Membrane</keyword>
<keyword evidence="3" id="KW-1133">Transmembrane helix</keyword>
<dbReference type="RefSeq" id="WP_345481988.1">
    <property type="nucleotide sequence ID" value="NZ_BAABLP010000006.1"/>
</dbReference>
<comment type="caution">
    <text evidence="5">The sequence shown here is derived from an EMBL/GenBank/DDBJ whole genome shotgun (WGS) entry which is preliminary data.</text>
</comment>
<evidence type="ECO:0000256" key="3">
    <source>
        <dbReference type="SAM" id="Phobius"/>
    </source>
</evidence>
<accession>A0ABP8ZE78</accession>
<sequence>MRVRELSRPSEGGAPLRDPDPADRRLMTKRAAWLAGLHVLIPGSAQALAGSRRLGRFALGLWLLGWAALLVALVLWFLLPQVLLTLPTNALGLTVVQLLLAAWAIGWLLLTLDTLRLLRLARLAPTGRGVLAGALALALVVGVGGAGWGAWAAGVARSTVGHVFASGRYAAPADGRYNIMLLGGDAGPGRSGLRPDSISVVSLNALTGDMVTFGLPRDTNRIPFADGSPMKKLYPDGYGTGGRCNVDVCQLNSVYTEAQLKEQKLYPDAVKDHSSAGIEATREAVEGALGIPIQYYVLIDMESFDDLIDAMGGVTVTVPDRLPVGGHIVNGKLTGVKVWIEKGRRHLDGNKALWFARSRYGTAGGDYDRMARQRQLEEAMLHQMNPLTLLTRFDRIAKAGSNAVATDLPQGLLGTIGGAAVKARTQKADNIEFVKPDYDPAQPDWTRIHRVVQEALR</sequence>
<name>A0ABP8ZE78_9MICO</name>
<dbReference type="InterPro" id="IPR004474">
    <property type="entry name" value="LytR_CpsA_psr"/>
</dbReference>
<evidence type="ECO:0000256" key="1">
    <source>
        <dbReference type="ARBA" id="ARBA00006068"/>
    </source>
</evidence>
<dbReference type="EMBL" id="BAABLP010000006">
    <property type="protein sequence ID" value="GAA4753984.1"/>
    <property type="molecule type" value="Genomic_DNA"/>
</dbReference>
<dbReference type="Pfam" id="PF03816">
    <property type="entry name" value="LytR_cpsA_psr"/>
    <property type="match status" value="1"/>
</dbReference>
<evidence type="ECO:0000259" key="4">
    <source>
        <dbReference type="Pfam" id="PF03816"/>
    </source>
</evidence>
<feature type="domain" description="Cell envelope-related transcriptional attenuator" evidence="4">
    <location>
        <begin position="194"/>
        <end position="384"/>
    </location>
</feature>
<dbReference type="PANTHER" id="PTHR33392">
    <property type="entry name" value="POLYISOPRENYL-TEICHOIC ACID--PEPTIDOGLYCAN TEICHOIC ACID TRANSFERASE TAGU"/>
    <property type="match status" value="1"/>
</dbReference>
<protein>
    <recommendedName>
        <fullName evidence="4">Cell envelope-related transcriptional attenuator domain-containing protein</fullName>
    </recommendedName>
</protein>
<dbReference type="Proteomes" id="UP001500121">
    <property type="component" value="Unassembled WGS sequence"/>
</dbReference>
<feature type="region of interest" description="Disordered" evidence="2">
    <location>
        <begin position="1"/>
        <end position="22"/>
    </location>
</feature>
<dbReference type="NCBIfam" id="TIGR00350">
    <property type="entry name" value="lytR_cpsA_psr"/>
    <property type="match status" value="1"/>
</dbReference>